<reference evidence="2" key="1">
    <citation type="submission" date="2022-09" db="EMBL/GenBank/DDBJ databases">
        <title>Tahibacter sp. nov., isolated from a fresh water.</title>
        <authorList>
            <person name="Baek J.H."/>
            <person name="Lee J.K."/>
            <person name="Kim J.M."/>
            <person name="Jeon C.O."/>
        </authorList>
    </citation>
    <scope>NUCLEOTIDE SEQUENCE</scope>
    <source>
        <strain evidence="2">W38</strain>
    </source>
</reference>
<organism evidence="2 3">
    <name type="scientific">Tahibacter amnicola</name>
    <dbReference type="NCBI Taxonomy" id="2976241"/>
    <lineage>
        <taxon>Bacteria</taxon>
        <taxon>Pseudomonadati</taxon>
        <taxon>Pseudomonadota</taxon>
        <taxon>Gammaproteobacteria</taxon>
        <taxon>Lysobacterales</taxon>
        <taxon>Rhodanobacteraceae</taxon>
        <taxon>Tahibacter</taxon>
    </lineage>
</organism>
<evidence type="ECO:0000313" key="2">
    <source>
        <dbReference type="EMBL" id="UXI66364.1"/>
    </source>
</evidence>
<gene>
    <name evidence="2" type="ORF">N4264_16595</name>
</gene>
<proteinExistence type="predicted"/>
<keyword evidence="1" id="KW-0732">Signal</keyword>
<dbReference type="EMBL" id="CP104694">
    <property type="protein sequence ID" value="UXI66364.1"/>
    <property type="molecule type" value="Genomic_DNA"/>
</dbReference>
<name>A0ABY6B8M4_9GAMM</name>
<accession>A0ABY6B8M4</accession>
<dbReference type="Proteomes" id="UP001064632">
    <property type="component" value="Chromosome"/>
</dbReference>
<keyword evidence="3" id="KW-1185">Reference proteome</keyword>
<evidence type="ECO:0000256" key="1">
    <source>
        <dbReference type="SAM" id="SignalP"/>
    </source>
</evidence>
<feature type="chain" id="PRO_5045543532" evidence="1">
    <location>
        <begin position="30"/>
        <end position="743"/>
    </location>
</feature>
<protein>
    <submittedName>
        <fullName evidence="2">Uncharacterized protein</fullName>
    </submittedName>
</protein>
<feature type="signal peptide" evidence="1">
    <location>
        <begin position="1"/>
        <end position="29"/>
    </location>
</feature>
<evidence type="ECO:0000313" key="3">
    <source>
        <dbReference type="Proteomes" id="UP001064632"/>
    </source>
</evidence>
<sequence>MRTHRSAGALCPGWLLALPLLSISGLAYAVDPVFVPGNPTCANISAGSVGFSIPGPDTAGVHTNPVDGATITITNNGDPRNISWSAAIGSEPLGLDAIIVKAGNGANVYFYNPEATSGANLVTPSICGQNNNWCALSHLVICYDYEVYASKTAQTTYDRRFEWSIDKSATPSSLNFFVGDTGEVGYSVSVQKSAPIDFGFTVSGDVTVYNPWPVSATISNINDAMDGDFVALECGVSFPYALGAGSSLTCTYSTTVEDKSQRTNIATVIASGQVGGAEATADVIFGEPANVELDSVNVSDTNGMSWFFGNSGQVQYTRLFDCADVPGHDNTATITETGASDSAGVGIACYTLSVGKSATTGWRRTWNWDLAKAYISPALNADTNNDQIPDALLVASGQTVMLGYTVTANATSSGSDYEVSGIITVSNNNPVRQADLINVTDTLSGAGSLAVNCPSLVVPAGGSLVCTYSGFAPDASERTNVGQALQQNVHFAANGAGTAEGSTAYSGTAAVSFSANPSTETDECVSVSDGFNGQLPVTLGQACAGQLPRTFTFSGAFTYEVSMPLCTTFGVRNDAFGAANDSGRTAGADATVVITNRDCTSGCTLTPGYWKTHSNYGPAPYDPAWALVLPGGANTTFFLSGKSWYQTLWTAPAGNVYWTLSRAYIAAALNQHNGATVPTGVQAALDQASAIFAANTPAQIGTLKGNAPLRSTIINLAATLDMYNNGLNPDGPAHCTEDSTSGN</sequence>
<dbReference type="RefSeq" id="WP_261693348.1">
    <property type="nucleotide sequence ID" value="NZ_CP104694.1"/>
</dbReference>